<dbReference type="Proteomes" id="UP001432146">
    <property type="component" value="Unassembled WGS sequence"/>
</dbReference>
<sequence length="72" mass="7953">MPRRTRKNYTAKTIATSEVAIPGKRTVLKGLIGHSNSSGDQAPWEWNGENPVLCLALKALLRLYLYVVSANL</sequence>
<proteinExistence type="predicted"/>
<dbReference type="EMBL" id="JAWNGG020000116">
    <property type="protein sequence ID" value="KAK9301177.1"/>
    <property type="molecule type" value="Genomic_DNA"/>
</dbReference>
<comment type="caution">
    <text evidence="1">The sequence shown here is derived from an EMBL/GenBank/DDBJ whole genome shotgun (WGS) entry which is preliminary data.</text>
</comment>
<name>A0AAW0ZTR4_9HYME</name>
<protein>
    <submittedName>
        <fullName evidence="1">Uncharacterized protein</fullName>
    </submittedName>
</protein>
<evidence type="ECO:0000313" key="1">
    <source>
        <dbReference type="EMBL" id="KAK9301177.1"/>
    </source>
</evidence>
<evidence type="ECO:0000313" key="2">
    <source>
        <dbReference type="Proteomes" id="UP001432146"/>
    </source>
</evidence>
<keyword evidence="2" id="KW-1185">Reference proteome</keyword>
<dbReference type="AlphaFoldDB" id="A0AAW0ZTR4"/>
<organism evidence="1 2">
    <name type="scientific">Tetragonisca angustula</name>
    <dbReference type="NCBI Taxonomy" id="166442"/>
    <lineage>
        <taxon>Eukaryota</taxon>
        <taxon>Metazoa</taxon>
        <taxon>Ecdysozoa</taxon>
        <taxon>Arthropoda</taxon>
        <taxon>Hexapoda</taxon>
        <taxon>Insecta</taxon>
        <taxon>Pterygota</taxon>
        <taxon>Neoptera</taxon>
        <taxon>Endopterygota</taxon>
        <taxon>Hymenoptera</taxon>
        <taxon>Apocrita</taxon>
        <taxon>Aculeata</taxon>
        <taxon>Apoidea</taxon>
        <taxon>Anthophila</taxon>
        <taxon>Apidae</taxon>
        <taxon>Tetragonisca</taxon>
    </lineage>
</organism>
<gene>
    <name evidence="1" type="ORF">QLX08_006392</name>
</gene>
<accession>A0AAW0ZTR4</accession>
<reference evidence="1 2" key="1">
    <citation type="submission" date="2024-05" db="EMBL/GenBank/DDBJ databases">
        <title>The nuclear and mitochondrial genome assemblies of Tetragonisca angustula (Apidae: Meliponini), a tiny yet remarkable pollinator in the Neotropics.</title>
        <authorList>
            <person name="Ferrari R."/>
            <person name="Ricardo P.C."/>
            <person name="Dias F.C."/>
            <person name="Araujo N.S."/>
            <person name="Soares D.O."/>
            <person name="Zhou Q.-S."/>
            <person name="Zhu C.-D."/>
            <person name="Coutinho L."/>
            <person name="Airas M.C."/>
            <person name="Batista T.M."/>
        </authorList>
    </citation>
    <scope>NUCLEOTIDE SEQUENCE [LARGE SCALE GENOMIC DNA]</scope>
    <source>
        <strain evidence="1">ASF017062</strain>
        <tissue evidence="1">Abdomen</tissue>
    </source>
</reference>